<dbReference type="FunFam" id="1.25.40.180:FF:000032">
    <property type="entry name" value="Nucleolar MIF4G domain-containing protein 1"/>
    <property type="match status" value="1"/>
</dbReference>
<dbReference type="Proteomes" id="UP000002281">
    <property type="component" value="Chromosome 4"/>
</dbReference>
<feature type="compositionally biased region" description="Low complexity" evidence="8">
    <location>
        <begin position="198"/>
        <end position="217"/>
    </location>
</feature>
<dbReference type="Ensembl" id="ENSECAT00000007782.3">
    <property type="protein sequence ID" value="ENSECAP00000005745.2"/>
    <property type="gene ID" value="ENSECAG00000007596.3"/>
</dbReference>
<dbReference type="Bgee" id="ENSECAG00000007596">
    <property type="expression patterns" value="Expressed in trophectoderm and 23 other cell types or tissues"/>
</dbReference>
<dbReference type="FunCoup" id="F7DHJ6">
    <property type="interactions" value="3656"/>
</dbReference>
<feature type="compositionally biased region" description="Gly residues" evidence="8">
    <location>
        <begin position="162"/>
        <end position="173"/>
    </location>
</feature>
<dbReference type="HOGENOM" id="CLU_006786_4_1_1"/>
<dbReference type="PANTHER" id="PTHR18034:SF4">
    <property type="entry name" value="NUCLEOLAR MIF4G DOMAIN-CONTAINING PROTEIN 1"/>
    <property type="match status" value="1"/>
</dbReference>
<dbReference type="Gene3D" id="1.25.40.180">
    <property type="match status" value="1"/>
</dbReference>
<dbReference type="SMR" id="F7DHJ6"/>
<evidence type="ECO:0000256" key="4">
    <source>
        <dbReference type="ARBA" id="ARBA00054269"/>
    </source>
</evidence>
<reference evidence="10" key="2">
    <citation type="submission" date="2025-08" db="UniProtKB">
        <authorList>
            <consortium name="Ensembl"/>
        </authorList>
    </citation>
    <scope>IDENTIFICATION</scope>
    <source>
        <strain evidence="10">Thoroughbred</strain>
    </source>
</reference>
<evidence type="ECO:0000256" key="2">
    <source>
        <dbReference type="ARBA" id="ARBA00006856"/>
    </source>
</evidence>
<dbReference type="PROSITE" id="PS51366">
    <property type="entry name" value="MI"/>
    <property type="match status" value="1"/>
</dbReference>
<comment type="similarity">
    <text evidence="2">Belongs to the CWC22 family.</text>
</comment>
<feature type="compositionally biased region" description="Basic and acidic residues" evidence="8">
    <location>
        <begin position="354"/>
        <end position="388"/>
    </location>
</feature>
<evidence type="ECO:0000256" key="5">
    <source>
        <dbReference type="ARBA" id="ARBA00063784"/>
    </source>
</evidence>
<dbReference type="SMART" id="SM00543">
    <property type="entry name" value="MIF4G"/>
    <property type="match status" value="1"/>
</dbReference>
<dbReference type="InterPro" id="IPR016024">
    <property type="entry name" value="ARM-type_fold"/>
</dbReference>
<feature type="compositionally biased region" description="Low complexity" evidence="8">
    <location>
        <begin position="283"/>
        <end position="294"/>
    </location>
</feature>
<dbReference type="OMA" id="FMVDILN"/>
<evidence type="ECO:0000256" key="1">
    <source>
        <dbReference type="ARBA" id="ARBA00004604"/>
    </source>
</evidence>
<keyword evidence="3" id="KW-0539">Nucleus</keyword>
<evidence type="ECO:0000256" key="6">
    <source>
        <dbReference type="ARBA" id="ARBA00072504"/>
    </source>
</evidence>
<feature type="compositionally biased region" description="Pro residues" evidence="8">
    <location>
        <begin position="186"/>
        <end position="196"/>
    </location>
</feature>
<feature type="compositionally biased region" description="Basic residues" evidence="8">
    <location>
        <begin position="71"/>
        <end position="85"/>
    </location>
</feature>
<protein>
    <recommendedName>
        <fullName evidence="6">Nucleolar MIF4G domain-containing protein 1</fullName>
    </recommendedName>
    <alternativeName>
        <fullName evidence="7">SGD1 homolog</fullName>
    </alternativeName>
</protein>
<comment type="subunit">
    <text evidence="5">May interact with EIF4A1, EIF4A2 and EIF4A3. Interacts with PPP1CA and PPP1CC.</text>
</comment>
<feature type="compositionally biased region" description="Acidic residues" evidence="8">
    <location>
        <begin position="344"/>
        <end position="353"/>
    </location>
</feature>
<comment type="subcellular location">
    <subcellularLocation>
        <location evidence="1">Nucleus</location>
        <location evidence="1">Nucleolus</location>
    </subcellularLocation>
</comment>
<dbReference type="SUPFAM" id="SSF48371">
    <property type="entry name" value="ARM repeat"/>
    <property type="match status" value="1"/>
</dbReference>
<evidence type="ECO:0000259" key="9">
    <source>
        <dbReference type="PROSITE" id="PS51366"/>
    </source>
</evidence>
<feature type="compositionally biased region" description="Acidic residues" evidence="8">
    <location>
        <begin position="295"/>
        <end position="337"/>
    </location>
</feature>
<name>F7DHJ6_HORSE</name>
<dbReference type="PANTHER" id="PTHR18034">
    <property type="entry name" value="CELL CYCLE CONTROL PROTEIN CWF22-RELATED"/>
    <property type="match status" value="1"/>
</dbReference>
<dbReference type="GO" id="GO:0048820">
    <property type="term" value="P:hair follicle maturation"/>
    <property type="evidence" value="ECO:0007669"/>
    <property type="project" value="Ensembl"/>
</dbReference>
<dbReference type="GO" id="GO:0003723">
    <property type="term" value="F:RNA binding"/>
    <property type="evidence" value="ECO:0000318"/>
    <property type="project" value="GO_Central"/>
</dbReference>
<dbReference type="GeneTree" id="ENSGT00940000153458"/>
<evidence type="ECO:0000313" key="10">
    <source>
        <dbReference type="Ensembl" id="ENSECAP00000005745.2"/>
    </source>
</evidence>
<evidence type="ECO:0000313" key="11">
    <source>
        <dbReference type="Proteomes" id="UP000002281"/>
    </source>
</evidence>
<dbReference type="Pfam" id="PF02854">
    <property type="entry name" value="MIF4G"/>
    <property type="match status" value="1"/>
</dbReference>
<dbReference type="GO" id="GO:0005730">
    <property type="term" value="C:nucleolus"/>
    <property type="evidence" value="ECO:0000318"/>
    <property type="project" value="GO_Central"/>
</dbReference>
<dbReference type="STRING" id="9796.ENSECAP00000005745"/>
<feature type="compositionally biased region" description="Gly residues" evidence="8">
    <location>
        <begin position="86"/>
        <end position="96"/>
    </location>
</feature>
<dbReference type="PaxDb" id="9796-ENSECAP00000005745"/>
<evidence type="ECO:0000256" key="7">
    <source>
        <dbReference type="ARBA" id="ARBA00075714"/>
    </source>
</evidence>
<reference evidence="10 11" key="1">
    <citation type="journal article" date="2009" name="Science">
        <title>Genome sequence, comparative analysis, and population genetics of the domestic horse.</title>
        <authorList>
            <consortium name="Broad Institute Genome Sequencing Platform"/>
            <consortium name="Broad Institute Whole Genome Assembly Team"/>
            <person name="Wade C.M."/>
            <person name="Giulotto E."/>
            <person name="Sigurdsson S."/>
            <person name="Zoli M."/>
            <person name="Gnerre S."/>
            <person name="Imsland F."/>
            <person name="Lear T.L."/>
            <person name="Adelson D.L."/>
            <person name="Bailey E."/>
            <person name="Bellone R.R."/>
            <person name="Bloecker H."/>
            <person name="Distl O."/>
            <person name="Edgar R.C."/>
            <person name="Garber M."/>
            <person name="Leeb T."/>
            <person name="Mauceli E."/>
            <person name="MacLeod J.N."/>
            <person name="Penedo M.C.T."/>
            <person name="Raison J.M."/>
            <person name="Sharpe T."/>
            <person name="Vogel J."/>
            <person name="Andersson L."/>
            <person name="Antczak D.F."/>
            <person name="Biagi T."/>
            <person name="Binns M.M."/>
            <person name="Chowdhary B.P."/>
            <person name="Coleman S.J."/>
            <person name="Della Valle G."/>
            <person name="Fryc S."/>
            <person name="Guerin G."/>
            <person name="Hasegawa T."/>
            <person name="Hill E.W."/>
            <person name="Jurka J."/>
            <person name="Kiialainen A."/>
            <person name="Lindgren G."/>
            <person name="Liu J."/>
            <person name="Magnani E."/>
            <person name="Mickelson J.R."/>
            <person name="Murray J."/>
            <person name="Nergadze S.G."/>
            <person name="Onofrio R."/>
            <person name="Pedroni S."/>
            <person name="Piras M.F."/>
            <person name="Raudsepp T."/>
            <person name="Rocchi M."/>
            <person name="Roeed K.H."/>
            <person name="Ryder O.A."/>
            <person name="Searle S."/>
            <person name="Skow L."/>
            <person name="Swinburne J.E."/>
            <person name="Syvaenen A.C."/>
            <person name="Tozaki T."/>
            <person name="Valberg S.J."/>
            <person name="Vaudin M."/>
            <person name="White J.R."/>
            <person name="Zody M.C."/>
            <person name="Lander E.S."/>
            <person name="Lindblad-Toh K."/>
        </authorList>
    </citation>
    <scope>NUCLEOTIDE SEQUENCE [LARGE SCALE GENOMIC DNA]</scope>
    <source>
        <strain evidence="10 11">Thoroughbred</strain>
    </source>
</reference>
<feature type="region of interest" description="Disordered" evidence="8">
    <location>
        <begin position="22"/>
        <end position="270"/>
    </location>
</feature>
<feature type="compositionally biased region" description="Basic and acidic residues" evidence="8">
    <location>
        <begin position="413"/>
        <end position="422"/>
    </location>
</feature>
<gene>
    <name evidence="10" type="primary">NOM1</name>
</gene>
<proteinExistence type="inferred from homology"/>
<feature type="domain" description="MI" evidence="9">
    <location>
        <begin position="723"/>
        <end position="839"/>
    </location>
</feature>
<dbReference type="GO" id="GO:0042274">
    <property type="term" value="P:ribosomal small subunit biogenesis"/>
    <property type="evidence" value="ECO:0000318"/>
    <property type="project" value="GO_Central"/>
</dbReference>
<evidence type="ECO:0000256" key="3">
    <source>
        <dbReference type="ARBA" id="ARBA00023242"/>
    </source>
</evidence>
<organism evidence="10 11">
    <name type="scientific">Equus caballus</name>
    <name type="common">Horse</name>
    <dbReference type="NCBI Taxonomy" id="9796"/>
    <lineage>
        <taxon>Eukaryota</taxon>
        <taxon>Metazoa</taxon>
        <taxon>Chordata</taxon>
        <taxon>Craniata</taxon>
        <taxon>Vertebrata</taxon>
        <taxon>Euteleostomi</taxon>
        <taxon>Mammalia</taxon>
        <taxon>Eutheria</taxon>
        <taxon>Laurasiatheria</taxon>
        <taxon>Perissodactyla</taxon>
        <taxon>Equidae</taxon>
        <taxon>Equus</taxon>
    </lineage>
</organism>
<keyword evidence="11" id="KW-1185">Reference proteome</keyword>
<dbReference type="AlphaFoldDB" id="F7DHJ6"/>
<sequence>MKFKVTVFPEWAPLAAMQVPALSPSRQQGAPPHCPAPRAALRPEAPPRRKLGVRTSWKMAASTSTGAAGRGGRRERVARRRHGGGPRRGPGGGGDGALKRLRLAVEEFVQATSEGGPPGDCAAPRAEGRVRPGGRKSRKELRREKRQLRKARRLQRAAGPAQGPGEGPAGGASGPRAGEEEGEGGPAPPRRTPRPPARQRAPRAPAEAAPARAQARGPPGGTGSAAAAAARKRALLAANEEEDREIRKLERCLGLNKRRRKGDGSAVPLSFARDGLDYILGALESGNSGGLYESSSEEEEGAGETLPESDVESDPEDEREEDREEEDAEEEKEEQDAEAGAPSEESEEEEEVEEEKRKKAEEAEGRAKEKRGEKRVRFAEDEERRENSSEDVDTTDQQSLCENGGKYIPPHVRRGEETADAQKKEELERLKKHVKGLINRLSEANMASISGQLEELYMAHSRKDMSDTLTAVLVSACAPAATMPSRLVMEHVLLVSILHCTVGIEVGAHFLEAVVRKFDDVYKNRSEGKECDNLFSIIAHLYNFHVVHSLLIFDILKKLIGTFTGKDIELILLMLKNVGFSLRKDDALSLKELIAETQAKASGAGSTFQDQTRVRFMLETMLALKNNDMRKIPGYDPEPVEKLRKLQRALVRSAGSGTETQLRVSWDNVLNADQTGRWWIVGSAWSGAPMIDSGQQKIPQKQLAGTVSSKILELARKQRMNTDVRRNIFCTIMTSEDFLDAFEKLLKLGLKDQQEREIVHVLMDCCLQEKTYNPFYAFLASKFCEHERRFQMTFQFSIWDKFRDLENLPTTNFSNLVHLVAHLLKTKSLPLSILKVVEFSELDKPRVHFLRKVLYILLMETEVEDLGLIFARVSDNPKLGMLREGLKLFISHFLLKSTQAHSSAEEASTLRERADLAAKSLQGKASLRM</sequence>
<dbReference type="InterPro" id="IPR003890">
    <property type="entry name" value="MIF4G-like_typ-3"/>
</dbReference>
<feature type="compositionally biased region" description="Basic residues" evidence="8">
    <location>
        <begin position="132"/>
        <end position="155"/>
    </location>
</feature>
<dbReference type="InParanoid" id="F7DHJ6"/>
<dbReference type="InterPro" id="IPR003891">
    <property type="entry name" value="Initiation_fac_eIF4g_MI"/>
</dbReference>
<accession>F7DHJ6</accession>
<dbReference type="SMART" id="SM00544">
    <property type="entry name" value="MA3"/>
    <property type="match status" value="1"/>
</dbReference>
<reference evidence="10" key="3">
    <citation type="submission" date="2025-09" db="UniProtKB">
        <authorList>
            <consortium name="Ensembl"/>
        </authorList>
    </citation>
    <scope>IDENTIFICATION</scope>
    <source>
        <strain evidence="10">Thoroughbred</strain>
    </source>
</reference>
<dbReference type="InterPro" id="IPR050781">
    <property type="entry name" value="CWC22_splicing_factor"/>
</dbReference>
<evidence type="ECO:0000256" key="8">
    <source>
        <dbReference type="SAM" id="MobiDB-lite"/>
    </source>
</evidence>
<feature type="region of interest" description="Disordered" evidence="8">
    <location>
        <begin position="282"/>
        <end position="422"/>
    </location>
</feature>
<comment type="function">
    <text evidence="4">Plays a role in targeting PPP1CA to the nucleolus.</text>
</comment>
<dbReference type="Pfam" id="PF02847">
    <property type="entry name" value="MA3"/>
    <property type="match status" value="1"/>
</dbReference>